<dbReference type="PANTHER" id="PTHR11054:SF0">
    <property type="entry name" value="6-PHOSPHOGLUCONOLACTONASE"/>
    <property type="match status" value="1"/>
</dbReference>
<dbReference type="InterPro" id="IPR037171">
    <property type="entry name" value="NagB/RpiA_transferase-like"/>
</dbReference>
<comment type="function">
    <text evidence="6">Hydrolysis of 6-phosphogluconolactone to 6-phosphogluconate.</text>
</comment>
<evidence type="ECO:0000256" key="2">
    <source>
        <dbReference type="ARBA" id="ARBA00004961"/>
    </source>
</evidence>
<dbReference type="AlphaFoldDB" id="A0AAN7V7I4"/>
<keyword evidence="5 6" id="KW-0378">Hydrolase</keyword>
<evidence type="ECO:0000256" key="3">
    <source>
        <dbReference type="ARBA" id="ARBA00010662"/>
    </source>
</evidence>
<dbReference type="CDD" id="cd01400">
    <property type="entry name" value="6PGL"/>
    <property type="match status" value="1"/>
</dbReference>
<accession>A0AAN7V7I4</accession>
<dbReference type="InterPro" id="IPR005900">
    <property type="entry name" value="6-phosphogluconolactonase_DevB"/>
</dbReference>
<dbReference type="GO" id="GO:0005975">
    <property type="term" value="P:carbohydrate metabolic process"/>
    <property type="evidence" value="ECO:0007669"/>
    <property type="project" value="UniProtKB-UniRule"/>
</dbReference>
<evidence type="ECO:0000256" key="4">
    <source>
        <dbReference type="ARBA" id="ARBA00013198"/>
    </source>
</evidence>
<dbReference type="InterPro" id="IPR006148">
    <property type="entry name" value="Glc/Gal-6P_isomerase"/>
</dbReference>
<sequence length="224" mass="24807">MTIIITENEQELSQELGRLIEKASNEAINDHNQFYIGVSGGSLITFLANGLKGIKTDLSKWVIFFNDERVVPIDDPDSTFGAYKKDIVGKIPLKEEQFVQIKQGVSMALYFTEALPVFDMLLLGMGPDGHTCSLFPDHPLLEDDSRWVAPITDSPKPPAARVTITFPVINNAKACVFAMAGDGKADMLKRVLIDKEDFPVNRVKPKSGTVHWIIDKAAGKYLKN</sequence>
<dbReference type="PANTHER" id="PTHR11054">
    <property type="entry name" value="6-PHOSPHOGLUCONOLACTONASE"/>
    <property type="match status" value="1"/>
</dbReference>
<dbReference type="FunFam" id="3.40.50.1360:FF:000005">
    <property type="entry name" value="6-phosphogluconolactonase"/>
    <property type="match status" value="1"/>
</dbReference>
<dbReference type="SUPFAM" id="SSF100950">
    <property type="entry name" value="NagB/RpiA/CoA transferase-like"/>
    <property type="match status" value="1"/>
</dbReference>
<evidence type="ECO:0000313" key="9">
    <source>
        <dbReference type="Proteomes" id="UP001329430"/>
    </source>
</evidence>
<evidence type="ECO:0000256" key="6">
    <source>
        <dbReference type="RuleBase" id="RU365095"/>
    </source>
</evidence>
<protein>
    <recommendedName>
        <fullName evidence="4 6">6-phosphogluconolactonase</fullName>
        <shortName evidence="6">6PGL</shortName>
        <ecNumber evidence="4 6">3.1.1.31</ecNumber>
    </recommendedName>
</protein>
<comment type="similarity">
    <text evidence="3 6">Belongs to the glucosamine/galactosamine-6-phosphate isomerase family. 6-phosphogluconolactonase subfamily.</text>
</comment>
<dbReference type="Pfam" id="PF01182">
    <property type="entry name" value="Glucosamine_iso"/>
    <property type="match status" value="1"/>
</dbReference>
<dbReference type="EC" id="3.1.1.31" evidence="4 6"/>
<keyword evidence="9" id="KW-1185">Reference proteome</keyword>
<comment type="catalytic activity">
    <reaction evidence="1 6">
        <text>6-phospho-D-glucono-1,5-lactone + H2O = 6-phospho-D-gluconate + H(+)</text>
        <dbReference type="Rhea" id="RHEA:12556"/>
        <dbReference type="ChEBI" id="CHEBI:15377"/>
        <dbReference type="ChEBI" id="CHEBI:15378"/>
        <dbReference type="ChEBI" id="CHEBI:57955"/>
        <dbReference type="ChEBI" id="CHEBI:58759"/>
        <dbReference type="EC" id="3.1.1.31"/>
    </reaction>
</comment>
<dbReference type="InterPro" id="IPR039104">
    <property type="entry name" value="6PGL"/>
</dbReference>
<feature type="domain" description="Glucosamine/galactosamine-6-phosphate isomerase" evidence="7">
    <location>
        <begin position="8"/>
        <end position="212"/>
    </location>
</feature>
<dbReference type="EMBL" id="JAVRBK010000008">
    <property type="protein sequence ID" value="KAK5639931.1"/>
    <property type="molecule type" value="Genomic_DNA"/>
</dbReference>
<dbReference type="Proteomes" id="UP001329430">
    <property type="component" value="Chromosome 8"/>
</dbReference>
<evidence type="ECO:0000259" key="7">
    <source>
        <dbReference type="Pfam" id="PF01182"/>
    </source>
</evidence>
<evidence type="ECO:0000256" key="1">
    <source>
        <dbReference type="ARBA" id="ARBA00000832"/>
    </source>
</evidence>
<dbReference type="GO" id="GO:0006098">
    <property type="term" value="P:pentose-phosphate shunt"/>
    <property type="evidence" value="ECO:0007669"/>
    <property type="project" value="InterPro"/>
</dbReference>
<proteinExistence type="inferred from homology"/>
<dbReference type="NCBIfam" id="TIGR01198">
    <property type="entry name" value="pgl"/>
    <property type="match status" value="1"/>
</dbReference>
<comment type="caution">
    <text evidence="8">The sequence shown here is derived from an EMBL/GenBank/DDBJ whole genome shotgun (WGS) entry which is preliminary data.</text>
</comment>
<gene>
    <name evidence="8" type="ORF">RI129_010742</name>
</gene>
<reference evidence="8 9" key="1">
    <citation type="journal article" date="2024" name="Insects">
        <title>An Improved Chromosome-Level Genome Assembly of the Firefly Pyrocoelia pectoralis.</title>
        <authorList>
            <person name="Fu X."/>
            <person name="Meyer-Rochow V.B."/>
            <person name="Ballantyne L."/>
            <person name="Zhu X."/>
        </authorList>
    </citation>
    <scope>NUCLEOTIDE SEQUENCE [LARGE SCALE GENOMIC DNA]</scope>
    <source>
        <strain evidence="8">XCY_ONT2</strain>
    </source>
</reference>
<evidence type="ECO:0000256" key="5">
    <source>
        <dbReference type="ARBA" id="ARBA00022801"/>
    </source>
</evidence>
<name>A0AAN7V7I4_9COLE</name>
<evidence type="ECO:0000313" key="8">
    <source>
        <dbReference type="EMBL" id="KAK5639931.1"/>
    </source>
</evidence>
<comment type="pathway">
    <text evidence="2 6">Carbohydrate degradation; pentose phosphate pathway; D-ribulose 5-phosphate from D-glucose 6-phosphate (oxidative stage): step 2/3.</text>
</comment>
<organism evidence="8 9">
    <name type="scientific">Pyrocoelia pectoralis</name>
    <dbReference type="NCBI Taxonomy" id="417401"/>
    <lineage>
        <taxon>Eukaryota</taxon>
        <taxon>Metazoa</taxon>
        <taxon>Ecdysozoa</taxon>
        <taxon>Arthropoda</taxon>
        <taxon>Hexapoda</taxon>
        <taxon>Insecta</taxon>
        <taxon>Pterygota</taxon>
        <taxon>Neoptera</taxon>
        <taxon>Endopterygota</taxon>
        <taxon>Coleoptera</taxon>
        <taxon>Polyphaga</taxon>
        <taxon>Elateriformia</taxon>
        <taxon>Elateroidea</taxon>
        <taxon>Lampyridae</taxon>
        <taxon>Lampyrinae</taxon>
        <taxon>Pyrocoelia</taxon>
    </lineage>
</organism>
<dbReference type="GO" id="GO:0017057">
    <property type="term" value="F:6-phosphogluconolactonase activity"/>
    <property type="evidence" value="ECO:0007669"/>
    <property type="project" value="UniProtKB-UniRule"/>
</dbReference>
<dbReference type="Gene3D" id="3.40.50.1360">
    <property type="match status" value="1"/>
</dbReference>